<keyword evidence="2" id="KW-0378">Hydrolase</keyword>
<dbReference type="Proteomes" id="UP000712673">
    <property type="component" value="Unassembled WGS sequence"/>
</dbReference>
<keyword evidence="1" id="KW-1133">Transmembrane helix</keyword>
<dbReference type="AlphaFoldDB" id="A0A937W388"/>
<comment type="caution">
    <text evidence="2">The sequence shown here is derived from an EMBL/GenBank/DDBJ whole genome shotgun (WGS) entry which is preliminary data.</text>
</comment>
<feature type="transmembrane region" description="Helical" evidence="1">
    <location>
        <begin position="117"/>
        <end position="135"/>
    </location>
</feature>
<gene>
    <name evidence="2" type="ORF">FJZ47_11250</name>
</gene>
<dbReference type="InterPro" id="IPR007404">
    <property type="entry name" value="YdjM-like"/>
</dbReference>
<keyword evidence="1" id="KW-0472">Membrane</keyword>
<accession>A0A937W388</accession>
<keyword evidence="1" id="KW-0812">Transmembrane</keyword>
<sequence>MANFKTHLSVAAACSGILATGFLEARIATPGEVWLYFAMGTLGGILPDIDANHSIPGRMLFSFFALVMAFLVLFSRTGLYSIAELALLWMGTYLIVRHVIFQLFARFSMHRGVFHSFLAAAFFGCLTTSLSYQVFRLKPLAAWTTGLFVSTGYIVHLLLDELYSVDLTGARVKRSFGTALKLMSHHIRPTSLLVGATLIAFYLTPSAETFVHTVFNFTTYERIKEHMLPTGGWFMFSR</sequence>
<evidence type="ECO:0000313" key="3">
    <source>
        <dbReference type="Proteomes" id="UP000712673"/>
    </source>
</evidence>
<proteinExistence type="predicted"/>
<feature type="transmembrane region" description="Helical" evidence="1">
    <location>
        <begin position="86"/>
        <end position="105"/>
    </location>
</feature>
<organism evidence="2 3">
    <name type="scientific">Tectimicrobiota bacterium</name>
    <dbReference type="NCBI Taxonomy" id="2528274"/>
    <lineage>
        <taxon>Bacteria</taxon>
        <taxon>Pseudomonadati</taxon>
        <taxon>Nitrospinota/Tectimicrobiota group</taxon>
        <taxon>Candidatus Tectimicrobiota</taxon>
    </lineage>
</organism>
<dbReference type="GO" id="GO:0016787">
    <property type="term" value="F:hydrolase activity"/>
    <property type="evidence" value="ECO:0007669"/>
    <property type="project" value="UniProtKB-KW"/>
</dbReference>
<feature type="transmembrane region" description="Helical" evidence="1">
    <location>
        <begin position="61"/>
        <end position="80"/>
    </location>
</feature>
<name>A0A937W388_UNCTE</name>
<protein>
    <submittedName>
        <fullName evidence="2">Metal-dependent hydrolase</fullName>
    </submittedName>
</protein>
<evidence type="ECO:0000256" key="1">
    <source>
        <dbReference type="SAM" id="Phobius"/>
    </source>
</evidence>
<feature type="transmembrane region" description="Helical" evidence="1">
    <location>
        <begin position="141"/>
        <end position="159"/>
    </location>
</feature>
<evidence type="ECO:0000313" key="2">
    <source>
        <dbReference type="EMBL" id="MBM3224365.1"/>
    </source>
</evidence>
<dbReference type="EMBL" id="VGLS01000309">
    <property type="protein sequence ID" value="MBM3224365.1"/>
    <property type="molecule type" value="Genomic_DNA"/>
</dbReference>
<reference evidence="2" key="1">
    <citation type="submission" date="2019-03" db="EMBL/GenBank/DDBJ databases">
        <title>Lake Tanganyika Metagenome-Assembled Genomes (MAGs).</title>
        <authorList>
            <person name="Tran P."/>
        </authorList>
    </citation>
    <scope>NUCLEOTIDE SEQUENCE</scope>
    <source>
        <strain evidence="2">K_DeepCast_65m_m2_066</strain>
    </source>
</reference>
<dbReference type="Pfam" id="PF04307">
    <property type="entry name" value="YdjM"/>
    <property type="match status" value="1"/>
</dbReference>